<dbReference type="EnsemblMetazoa" id="PPA25944.1">
    <property type="protein sequence ID" value="PPA25944.1"/>
    <property type="gene ID" value="WBGene00115498"/>
</dbReference>
<dbReference type="Proteomes" id="UP000005239">
    <property type="component" value="Unassembled WGS sequence"/>
</dbReference>
<keyword evidence="2" id="KW-1185">Reference proteome</keyword>
<evidence type="ECO:0000313" key="2">
    <source>
        <dbReference type="Proteomes" id="UP000005239"/>
    </source>
</evidence>
<accession>A0A8R1YQ74</accession>
<reference evidence="1" key="2">
    <citation type="submission" date="2022-06" db="UniProtKB">
        <authorList>
            <consortium name="EnsemblMetazoa"/>
        </authorList>
    </citation>
    <scope>IDENTIFICATION</scope>
    <source>
        <strain evidence="1">PS312</strain>
    </source>
</reference>
<evidence type="ECO:0000313" key="1">
    <source>
        <dbReference type="EnsemblMetazoa" id="PPA25944.1"/>
    </source>
</evidence>
<accession>A0A2A6BGY7</accession>
<gene>
    <name evidence="1" type="primary">WBGene00115498</name>
</gene>
<dbReference type="AlphaFoldDB" id="A0A2A6BGY7"/>
<sequence length="197" mass="22122">MRLVTFAVSACFLAIVASQGIVYNSWICTSFSIGATTPTDVKNKYKTMIANLNKDTTLKAQKARATTFLNKNWKLIGTIFDKDVLAQTITRSTGMIESRWKITTYLKELLAKLKAKLAAAKFTEIKNMLWAKDKTNGNNAYYFYDEWKEDLLAAIPAAAKKTEITKIVAEYEKANPDFEAEKKSFLPGKGFNKCSLT</sequence>
<organism evidence="1 2">
    <name type="scientific">Pristionchus pacificus</name>
    <name type="common">Parasitic nematode worm</name>
    <dbReference type="NCBI Taxonomy" id="54126"/>
    <lineage>
        <taxon>Eukaryota</taxon>
        <taxon>Metazoa</taxon>
        <taxon>Ecdysozoa</taxon>
        <taxon>Nematoda</taxon>
        <taxon>Chromadorea</taxon>
        <taxon>Rhabditida</taxon>
        <taxon>Rhabditina</taxon>
        <taxon>Diplogasteromorpha</taxon>
        <taxon>Diplogasteroidea</taxon>
        <taxon>Neodiplogasteridae</taxon>
        <taxon>Pristionchus</taxon>
    </lineage>
</organism>
<protein>
    <submittedName>
        <fullName evidence="1">Uncharacterized protein</fullName>
    </submittedName>
</protein>
<reference evidence="2" key="1">
    <citation type="journal article" date="2008" name="Nat. Genet.">
        <title>The Pristionchus pacificus genome provides a unique perspective on nematode lifestyle and parasitism.</title>
        <authorList>
            <person name="Dieterich C."/>
            <person name="Clifton S.W."/>
            <person name="Schuster L.N."/>
            <person name="Chinwalla A."/>
            <person name="Delehaunty K."/>
            <person name="Dinkelacker I."/>
            <person name="Fulton L."/>
            <person name="Fulton R."/>
            <person name="Godfrey J."/>
            <person name="Minx P."/>
            <person name="Mitreva M."/>
            <person name="Roeseler W."/>
            <person name="Tian H."/>
            <person name="Witte H."/>
            <person name="Yang S.P."/>
            <person name="Wilson R.K."/>
            <person name="Sommer R.J."/>
        </authorList>
    </citation>
    <scope>NUCLEOTIDE SEQUENCE [LARGE SCALE GENOMIC DNA]</scope>
    <source>
        <strain evidence="2">PS312</strain>
    </source>
</reference>
<name>A0A2A6BGY7_PRIPA</name>
<proteinExistence type="predicted"/>